<accession>A0ABN7X615</accession>
<evidence type="ECO:0000313" key="3">
    <source>
        <dbReference type="Proteomes" id="UP000789901"/>
    </source>
</evidence>
<proteinExistence type="predicted"/>
<gene>
    <name evidence="2" type="ORF">GMARGA_LOCUS38345</name>
</gene>
<keyword evidence="3" id="KW-1185">Reference proteome</keyword>
<dbReference type="Proteomes" id="UP000789901">
    <property type="component" value="Unassembled WGS sequence"/>
</dbReference>
<evidence type="ECO:0000256" key="1">
    <source>
        <dbReference type="SAM" id="MobiDB-lite"/>
    </source>
</evidence>
<feature type="region of interest" description="Disordered" evidence="1">
    <location>
        <begin position="1"/>
        <end position="22"/>
    </location>
</feature>
<reference evidence="2 3" key="1">
    <citation type="submission" date="2021-06" db="EMBL/GenBank/DDBJ databases">
        <authorList>
            <person name="Kallberg Y."/>
            <person name="Tangrot J."/>
            <person name="Rosling A."/>
        </authorList>
    </citation>
    <scope>NUCLEOTIDE SEQUENCE [LARGE SCALE GENOMIC DNA]</scope>
    <source>
        <strain evidence="2 3">120-4 pot B 10/14</strain>
    </source>
</reference>
<name>A0ABN7X615_GIGMA</name>
<dbReference type="EMBL" id="CAJVQB010084997">
    <property type="protein sequence ID" value="CAG8846801.1"/>
    <property type="molecule type" value="Genomic_DNA"/>
</dbReference>
<protein>
    <submittedName>
        <fullName evidence="2">36359_t:CDS:1</fullName>
    </submittedName>
</protein>
<sequence>PLHVRKDMQESQQSKIHDEQIVLVEDQKLGQLGSNSKRKS</sequence>
<organism evidence="2 3">
    <name type="scientific">Gigaspora margarita</name>
    <dbReference type="NCBI Taxonomy" id="4874"/>
    <lineage>
        <taxon>Eukaryota</taxon>
        <taxon>Fungi</taxon>
        <taxon>Fungi incertae sedis</taxon>
        <taxon>Mucoromycota</taxon>
        <taxon>Glomeromycotina</taxon>
        <taxon>Glomeromycetes</taxon>
        <taxon>Diversisporales</taxon>
        <taxon>Gigasporaceae</taxon>
        <taxon>Gigaspora</taxon>
    </lineage>
</organism>
<evidence type="ECO:0000313" key="2">
    <source>
        <dbReference type="EMBL" id="CAG8846801.1"/>
    </source>
</evidence>
<comment type="caution">
    <text evidence="2">The sequence shown here is derived from an EMBL/GenBank/DDBJ whole genome shotgun (WGS) entry which is preliminary data.</text>
</comment>
<feature type="non-terminal residue" evidence="2">
    <location>
        <position position="40"/>
    </location>
</feature>
<feature type="non-terminal residue" evidence="2">
    <location>
        <position position="1"/>
    </location>
</feature>